<accession>A0A1M4SVB7</accession>
<keyword evidence="2" id="KW-1185">Reference proteome</keyword>
<name>A0A1M4SVB7_9FIRM</name>
<reference evidence="2" key="1">
    <citation type="submission" date="2016-11" db="EMBL/GenBank/DDBJ databases">
        <authorList>
            <person name="Varghese N."/>
            <person name="Submissions S."/>
        </authorList>
    </citation>
    <scope>NUCLEOTIDE SEQUENCE [LARGE SCALE GENOMIC DNA]</scope>
    <source>
        <strain evidence="2">DSM 12395</strain>
    </source>
</reference>
<protein>
    <submittedName>
        <fullName evidence="1">Uncharacterized protein</fullName>
    </submittedName>
</protein>
<dbReference type="Proteomes" id="UP000184148">
    <property type="component" value="Unassembled WGS sequence"/>
</dbReference>
<organism evidence="1 2">
    <name type="scientific">Desulforamulus putei DSM 12395</name>
    <dbReference type="NCBI Taxonomy" id="1121429"/>
    <lineage>
        <taxon>Bacteria</taxon>
        <taxon>Bacillati</taxon>
        <taxon>Bacillota</taxon>
        <taxon>Clostridia</taxon>
        <taxon>Eubacteriales</taxon>
        <taxon>Peptococcaceae</taxon>
        <taxon>Desulforamulus</taxon>
    </lineage>
</organism>
<proteinExistence type="predicted"/>
<gene>
    <name evidence="1" type="ORF">SAMN02745133_00251</name>
</gene>
<dbReference type="EMBL" id="FQUY01000001">
    <property type="protein sequence ID" value="SHE36155.1"/>
    <property type="molecule type" value="Genomic_DNA"/>
</dbReference>
<sequence length="127" mass="14030">MGSSLIILYIISQTGQYGLAIKTKNVLIGNACCKEYNKIKMLEGRVFKLTVNVDKFVQEHQDKIITLVNNSLNRAGDIVAKKVQSGEVGATIQDVLPVMLYEILLTNTVATLRLVADMLNESAEEMN</sequence>
<evidence type="ECO:0000313" key="1">
    <source>
        <dbReference type="EMBL" id="SHE36155.1"/>
    </source>
</evidence>
<evidence type="ECO:0000313" key="2">
    <source>
        <dbReference type="Proteomes" id="UP000184148"/>
    </source>
</evidence>
<dbReference type="AlphaFoldDB" id="A0A1M4SVB7"/>